<evidence type="ECO:0000313" key="3">
    <source>
        <dbReference type="Proteomes" id="UP000694580"/>
    </source>
</evidence>
<dbReference type="PANTHER" id="PTHR47899:SF1">
    <property type="entry name" value="COILED-COIL DOMAIN-CONTAINING PROTEIN 171"/>
    <property type="match status" value="1"/>
</dbReference>
<keyword evidence="1" id="KW-0175">Coiled coil</keyword>
<proteinExistence type="predicted"/>
<evidence type="ECO:0000256" key="1">
    <source>
        <dbReference type="SAM" id="Coils"/>
    </source>
</evidence>
<evidence type="ECO:0000313" key="2">
    <source>
        <dbReference type="Ensembl" id="ENSDCDP00010000292.1"/>
    </source>
</evidence>
<dbReference type="GeneTree" id="ENSGT01030000235123"/>
<dbReference type="Proteomes" id="UP000694580">
    <property type="component" value="Chromosome 1"/>
</dbReference>
<dbReference type="PANTHER" id="PTHR47899">
    <property type="entry name" value="COILED-COIL DOMAIN-CONTAINING PROTEIN 171"/>
    <property type="match status" value="1"/>
</dbReference>
<accession>A0AAY3ZUF0</accession>
<organism evidence="2 3">
    <name type="scientific">Denticeps clupeoides</name>
    <name type="common">denticle herring</name>
    <dbReference type="NCBI Taxonomy" id="299321"/>
    <lineage>
        <taxon>Eukaryota</taxon>
        <taxon>Metazoa</taxon>
        <taxon>Chordata</taxon>
        <taxon>Craniata</taxon>
        <taxon>Vertebrata</taxon>
        <taxon>Euteleostomi</taxon>
        <taxon>Actinopterygii</taxon>
        <taxon>Neopterygii</taxon>
        <taxon>Teleostei</taxon>
        <taxon>Clupei</taxon>
        <taxon>Clupeiformes</taxon>
        <taxon>Denticipitoidei</taxon>
        <taxon>Denticipitidae</taxon>
        <taxon>Denticeps</taxon>
    </lineage>
</organism>
<reference evidence="2 3" key="1">
    <citation type="submission" date="2020-06" db="EMBL/GenBank/DDBJ databases">
        <authorList>
            <consortium name="Wellcome Sanger Institute Data Sharing"/>
        </authorList>
    </citation>
    <scope>NUCLEOTIDE SEQUENCE [LARGE SCALE GENOMIC DNA]</scope>
</reference>
<name>A0AAY3ZUF0_9TELE</name>
<dbReference type="AlphaFoldDB" id="A0AAY3ZUF0"/>
<dbReference type="InterPro" id="IPR038820">
    <property type="entry name" value="CCDC171"/>
</dbReference>
<dbReference type="Ensembl" id="ENSDCDT00010000298.1">
    <property type="protein sequence ID" value="ENSDCDP00010000292.1"/>
    <property type="gene ID" value="ENSDCDG00010000130.1"/>
</dbReference>
<protein>
    <submittedName>
        <fullName evidence="2">Uncharacterized protein</fullName>
    </submittedName>
</protein>
<reference evidence="2" key="3">
    <citation type="submission" date="2025-09" db="UniProtKB">
        <authorList>
            <consortium name="Ensembl"/>
        </authorList>
    </citation>
    <scope>IDENTIFICATION</scope>
</reference>
<keyword evidence="3" id="KW-1185">Reference proteome</keyword>
<feature type="coiled-coil region" evidence="1">
    <location>
        <begin position="85"/>
        <end position="112"/>
    </location>
</feature>
<reference evidence="2" key="2">
    <citation type="submission" date="2025-08" db="UniProtKB">
        <authorList>
            <consortium name="Ensembl"/>
        </authorList>
    </citation>
    <scope>IDENTIFICATION</scope>
</reference>
<sequence length="234" mass="26653">ARFCLICGVNVWKKNNDNVDSVGLRRRIHELEKEKLELTSQHNQEILALGTQVARLRAQVERGEAVRQTLEYDITVANRGSALQRSKADAAIAELREQNADQQGRTQDLEKALEISRRAREEDVRGLQAELAERDRLLLAAQEEAELATRDEGRLLATLQVRQGFPGARRSIKKHVEREGVQTVRTSALRRVKDLESDLQADRDVHLEAQRAAHVIQASSEHRRVSITRKRPRN</sequence>